<protein>
    <submittedName>
        <fullName evidence="2">Uncharacterized protein</fullName>
    </submittedName>
</protein>
<dbReference type="AlphaFoldDB" id="A0A9D3NL18"/>
<comment type="caution">
    <text evidence="2">The sequence shown here is derived from an EMBL/GenBank/DDBJ whole genome shotgun (WGS) entry which is preliminary data.</text>
</comment>
<evidence type="ECO:0000313" key="2">
    <source>
        <dbReference type="EMBL" id="KAG7323819.1"/>
    </source>
</evidence>
<gene>
    <name evidence="2" type="ORF">KOW79_013521</name>
</gene>
<proteinExistence type="predicted"/>
<evidence type="ECO:0000313" key="3">
    <source>
        <dbReference type="Proteomes" id="UP000824219"/>
    </source>
</evidence>
<organism evidence="2 3">
    <name type="scientific">Hemibagrus wyckioides</name>
    <dbReference type="NCBI Taxonomy" id="337641"/>
    <lineage>
        <taxon>Eukaryota</taxon>
        <taxon>Metazoa</taxon>
        <taxon>Chordata</taxon>
        <taxon>Craniata</taxon>
        <taxon>Vertebrata</taxon>
        <taxon>Euteleostomi</taxon>
        <taxon>Actinopterygii</taxon>
        <taxon>Neopterygii</taxon>
        <taxon>Teleostei</taxon>
        <taxon>Ostariophysi</taxon>
        <taxon>Siluriformes</taxon>
        <taxon>Bagridae</taxon>
        <taxon>Hemibagrus</taxon>
    </lineage>
</organism>
<keyword evidence="3" id="KW-1185">Reference proteome</keyword>
<dbReference type="Proteomes" id="UP000824219">
    <property type="component" value="Linkage Group LG15"/>
</dbReference>
<name>A0A9D3NL18_9TELE</name>
<dbReference type="OrthoDB" id="10682177at2759"/>
<dbReference type="EMBL" id="JAHKSW010000015">
    <property type="protein sequence ID" value="KAG7323819.1"/>
    <property type="molecule type" value="Genomic_DNA"/>
</dbReference>
<feature type="region of interest" description="Disordered" evidence="1">
    <location>
        <begin position="116"/>
        <end position="150"/>
    </location>
</feature>
<sequence length="330" mass="36179">MLLCLHVNRSRCASLLTFLSALGAYAHAAAINLPAFNARIQLHVVRNSHASGAALIDRSVQRALQWCSSQRSEPRSAGAVNTLRCMRWLRMQRCWHTLQSCGGHCDPAQSCRDTSLLRKDRKKQHGGGRKEKGRPCPGEAGRISGDENGVGARAGVKEGLREKSIGNQRFGRSPRLSVVCGGSESSGQDRIRIGIMIHSAILRPESLRPSAPDLKPQVKGEVFHVSEVKGEVFHVSEVKGEVFHVSEVKGEVFHVSEVKGEVFHISEVKGEVFHVSEVKGEVFHISEVKGEVFHISEVKGKFVCPAELELKSRKDADPPSASARNFSINM</sequence>
<accession>A0A9D3NL18</accession>
<reference evidence="2 3" key="1">
    <citation type="submission" date="2021-06" db="EMBL/GenBank/DDBJ databases">
        <title>Chromosome-level genome assembly of the red-tail catfish (Hemibagrus wyckioides).</title>
        <authorList>
            <person name="Shao F."/>
        </authorList>
    </citation>
    <scope>NUCLEOTIDE SEQUENCE [LARGE SCALE GENOMIC DNA]</scope>
    <source>
        <strain evidence="2">EC202008001</strain>
        <tissue evidence="2">Blood</tissue>
    </source>
</reference>
<evidence type="ECO:0000256" key="1">
    <source>
        <dbReference type="SAM" id="MobiDB-lite"/>
    </source>
</evidence>